<keyword evidence="6" id="KW-0472">Membrane</keyword>
<reference evidence="9" key="1">
    <citation type="submission" date="2009-07" db="EMBL/GenBank/DDBJ databases">
        <authorList>
            <person name="Weinstock G."/>
            <person name="Sodergren E."/>
            <person name="Clifton S."/>
            <person name="Fulton L."/>
            <person name="Fulton B."/>
            <person name="Courtney L."/>
            <person name="Fronick C."/>
            <person name="Harrison M."/>
            <person name="Strong C."/>
            <person name="Farmer C."/>
            <person name="Delahaunty K."/>
            <person name="Markovic C."/>
            <person name="Hall O."/>
            <person name="Minx P."/>
            <person name="Tomlinson C."/>
            <person name="Mitreva M."/>
            <person name="Nelson J."/>
            <person name="Hou S."/>
            <person name="Wollam A."/>
            <person name="Pepin K.H."/>
            <person name="Johnson M."/>
            <person name="Bhonagiri V."/>
            <person name="Nash W.E."/>
            <person name="Warren W."/>
            <person name="Chinwalla A."/>
            <person name="Mardis E.R."/>
            <person name="Wilson R.K."/>
        </authorList>
    </citation>
    <scope>NUCLEOTIDE SEQUENCE [LARGE SCALE GENOMIC DNA]</scope>
    <source>
        <strain evidence="9">DSM 14469</strain>
    </source>
</reference>
<evidence type="ECO:0000256" key="2">
    <source>
        <dbReference type="ARBA" id="ARBA00022448"/>
    </source>
</evidence>
<evidence type="ECO:0000256" key="3">
    <source>
        <dbReference type="ARBA" id="ARBA00022475"/>
    </source>
</evidence>
<dbReference type="PANTHER" id="PTHR43744:SF8">
    <property type="entry name" value="SN-GLYCEROL-3-PHOSPHATE TRANSPORT SYSTEM PERMEASE PROTEIN UGPE"/>
    <property type="match status" value="1"/>
</dbReference>
<evidence type="ECO:0000256" key="4">
    <source>
        <dbReference type="ARBA" id="ARBA00022692"/>
    </source>
</evidence>
<accession>C6LHI5</accession>
<evidence type="ECO:0000256" key="7">
    <source>
        <dbReference type="RuleBase" id="RU363032"/>
    </source>
</evidence>
<gene>
    <name evidence="9" type="ORF">BRYFOR_08096</name>
</gene>
<evidence type="ECO:0000259" key="8">
    <source>
        <dbReference type="PROSITE" id="PS50928"/>
    </source>
</evidence>
<protein>
    <submittedName>
        <fullName evidence="9">ABC transporter, permease protein</fullName>
    </submittedName>
</protein>
<name>C6LHI5_9FIRM</name>
<dbReference type="RefSeq" id="WP_006862882.1">
    <property type="nucleotide sequence ID" value="NZ_ACCL02000014.1"/>
</dbReference>
<dbReference type="GO" id="GO:0005886">
    <property type="term" value="C:plasma membrane"/>
    <property type="evidence" value="ECO:0007669"/>
    <property type="project" value="UniProtKB-SubCell"/>
</dbReference>
<dbReference type="Gene3D" id="1.10.3720.10">
    <property type="entry name" value="MetI-like"/>
    <property type="match status" value="1"/>
</dbReference>
<comment type="subcellular location">
    <subcellularLocation>
        <location evidence="1 7">Cell membrane</location>
        <topology evidence="1 7">Multi-pass membrane protein</topology>
    </subcellularLocation>
</comment>
<dbReference type="STRING" id="168384.SAMN05660368_00685"/>
<keyword evidence="4" id="KW-0812">Transmembrane</keyword>
<dbReference type="SUPFAM" id="SSF161098">
    <property type="entry name" value="MetI-like"/>
    <property type="match status" value="1"/>
</dbReference>
<organism evidence="9 10">
    <name type="scientific">Marvinbryantia formatexigens DSM 14469</name>
    <dbReference type="NCBI Taxonomy" id="478749"/>
    <lineage>
        <taxon>Bacteria</taxon>
        <taxon>Bacillati</taxon>
        <taxon>Bacillota</taxon>
        <taxon>Clostridia</taxon>
        <taxon>Lachnospirales</taxon>
        <taxon>Lachnospiraceae</taxon>
        <taxon>Marvinbryantia</taxon>
    </lineage>
</organism>
<evidence type="ECO:0000313" key="9">
    <source>
        <dbReference type="EMBL" id="EET59972.1"/>
    </source>
</evidence>
<dbReference type="InterPro" id="IPR035906">
    <property type="entry name" value="MetI-like_sf"/>
</dbReference>
<dbReference type="PANTHER" id="PTHR43744">
    <property type="entry name" value="ABC TRANSPORTER PERMEASE PROTEIN MG189-RELATED-RELATED"/>
    <property type="match status" value="1"/>
</dbReference>
<dbReference type="Pfam" id="PF00528">
    <property type="entry name" value="BPD_transp_1"/>
    <property type="match status" value="1"/>
</dbReference>
<keyword evidence="10" id="KW-1185">Reference proteome</keyword>
<evidence type="ECO:0000256" key="6">
    <source>
        <dbReference type="ARBA" id="ARBA00023136"/>
    </source>
</evidence>
<feature type="domain" description="ABC transmembrane type-1" evidence="8">
    <location>
        <begin position="72"/>
        <end position="263"/>
    </location>
</feature>
<keyword evidence="5" id="KW-1133">Transmembrane helix</keyword>
<dbReference type="Proteomes" id="UP000005561">
    <property type="component" value="Unassembled WGS sequence"/>
</dbReference>
<comment type="caution">
    <text evidence="9">The sequence shown here is derived from an EMBL/GenBank/DDBJ whole genome shotgun (WGS) entry which is preliminary data.</text>
</comment>
<evidence type="ECO:0000256" key="1">
    <source>
        <dbReference type="ARBA" id="ARBA00004651"/>
    </source>
</evidence>
<dbReference type="InterPro" id="IPR000515">
    <property type="entry name" value="MetI-like"/>
</dbReference>
<dbReference type="AlphaFoldDB" id="C6LHI5"/>
<dbReference type="EMBL" id="ACCL02000014">
    <property type="protein sequence ID" value="EET59972.1"/>
    <property type="molecule type" value="Genomic_DNA"/>
</dbReference>
<keyword evidence="2 7" id="KW-0813">Transport</keyword>
<dbReference type="GO" id="GO:0055085">
    <property type="term" value="P:transmembrane transport"/>
    <property type="evidence" value="ECO:0007669"/>
    <property type="project" value="InterPro"/>
</dbReference>
<keyword evidence="3" id="KW-1003">Cell membrane</keyword>
<comment type="similarity">
    <text evidence="7">Belongs to the binding-protein-dependent transport system permease family.</text>
</comment>
<dbReference type="OrthoDB" id="42677at2"/>
<evidence type="ECO:0000256" key="5">
    <source>
        <dbReference type="ARBA" id="ARBA00022989"/>
    </source>
</evidence>
<sequence>MKKYTGFIGKYLFYLILLLWTVISIFPLYWMILFSFKDNNEIFNKSALSLPESWNLTNYVEALTKGQMGRYFFNSILVTGITIFLTLVIALMASYAVSRLLWKGRTLLNNIFMLGLTLPIHAALLPVFLILRSMHMLNTFSSLFIPYTAFALAMAIMICNSFMMNIPEELEESACMDGCGTFGIFFRIIVPLMKPAVSTIAIFTFLQAWNELMFATVFVSDSAHRTLTVGMQSLVGTYSTNWGPIGAALVIATIPTVIVYLFMSKKVQDSLVAGAIKG</sequence>
<dbReference type="PROSITE" id="PS50928">
    <property type="entry name" value="ABC_TM1"/>
    <property type="match status" value="1"/>
</dbReference>
<evidence type="ECO:0000313" key="10">
    <source>
        <dbReference type="Proteomes" id="UP000005561"/>
    </source>
</evidence>
<dbReference type="eggNOG" id="COG0395">
    <property type="taxonomic scope" value="Bacteria"/>
</dbReference>
<proteinExistence type="inferred from homology"/>
<dbReference type="CDD" id="cd06261">
    <property type="entry name" value="TM_PBP2"/>
    <property type="match status" value="1"/>
</dbReference>